<dbReference type="STRING" id="1848.SAMN05443637_102384"/>
<dbReference type="Proteomes" id="UP000184363">
    <property type="component" value="Unassembled WGS sequence"/>
</dbReference>
<keyword evidence="6" id="KW-0503">Monooxygenase</keyword>
<dbReference type="EMBL" id="FRAP01000002">
    <property type="protein sequence ID" value="SHK09818.1"/>
    <property type="molecule type" value="Genomic_DNA"/>
</dbReference>
<feature type="domain" description="2Fe-2S ferredoxin-type" evidence="4">
    <location>
        <begin position="12"/>
        <end position="104"/>
    </location>
</feature>
<dbReference type="Gene3D" id="3.40.50.80">
    <property type="entry name" value="Nucleotide-binding domain of ferredoxin-NADP reductase (FNR) module"/>
    <property type="match status" value="1"/>
</dbReference>
<evidence type="ECO:0000256" key="2">
    <source>
        <dbReference type="ARBA" id="ARBA00022714"/>
    </source>
</evidence>
<sequence>MVAASLISVGTGTVEFAGTECGPIEAGAGETVLYSGLRSGLPLPYGCASGGCGSCKASLLAGRVRSLWDAAPGLTDRDRRRGDRILMCQSVPVGRCVVQAPLGDRPEGPAPVRVPAVFRERHRLGADTALITVCTEQRLTWMPGQFVHLVLPDGVRRAYSMTRPPAPRAGRTLEFLVRAVPGGSASRWLFGGLAEGDRILVEGPYGKAHAQSPPDRPVVCLAGGTGLGPVLAIADRLQAESAGRELRVYVGARRREDVVLTDRLAVLRDRGASVVVVVEDATGPELAGKEVHRTGLALDHLLSDLPDLTGHDVYLAGPPAMVTAALRRLVRGGRAAADRVFVDKFL</sequence>
<keyword evidence="3" id="KW-0411">Iron-sulfur</keyword>
<keyword evidence="2" id="KW-0408">Iron</keyword>
<evidence type="ECO:0000259" key="5">
    <source>
        <dbReference type="PROSITE" id="PS51384"/>
    </source>
</evidence>
<dbReference type="InterPro" id="IPR001041">
    <property type="entry name" value="2Fe-2S_ferredoxin-type"/>
</dbReference>
<dbReference type="PROSITE" id="PS51085">
    <property type="entry name" value="2FE2S_FER_2"/>
    <property type="match status" value="1"/>
</dbReference>
<dbReference type="InterPro" id="IPR050415">
    <property type="entry name" value="MRET"/>
</dbReference>
<organism evidence="6 7">
    <name type="scientific">Pseudonocardia thermophila</name>
    <dbReference type="NCBI Taxonomy" id="1848"/>
    <lineage>
        <taxon>Bacteria</taxon>
        <taxon>Bacillati</taxon>
        <taxon>Actinomycetota</taxon>
        <taxon>Actinomycetes</taxon>
        <taxon>Pseudonocardiales</taxon>
        <taxon>Pseudonocardiaceae</taxon>
        <taxon>Pseudonocardia</taxon>
    </lineage>
</organism>
<dbReference type="RefSeq" id="WP_084754359.1">
    <property type="nucleotide sequence ID" value="NZ_FRAP01000002.1"/>
</dbReference>
<feature type="domain" description="FAD-binding FR-type" evidence="5">
    <location>
        <begin position="111"/>
        <end position="211"/>
    </location>
</feature>
<keyword evidence="6" id="KW-0560">Oxidoreductase</keyword>
<dbReference type="AlphaFoldDB" id="A0A1M6PPQ4"/>
<dbReference type="PANTHER" id="PTHR47354:SF5">
    <property type="entry name" value="PROTEIN RFBI"/>
    <property type="match status" value="1"/>
</dbReference>
<evidence type="ECO:0000313" key="6">
    <source>
        <dbReference type="EMBL" id="SHK09818.1"/>
    </source>
</evidence>
<dbReference type="Pfam" id="PF00175">
    <property type="entry name" value="NAD_binding_1"/>
    <property type="match status" value="1"/>
</dbReference>
<dbReference type="SUPFAM" id="SSF63380">
    <property type="entry name" value="Riboflavin synthase domain-like"/>
    <property type="match status" value="1"/>
</dbReference>
<name>A0A1M6PPQ4_PSETH</name>
<dbReference type="GO" id="GO:0051537">
    <property type="term" value="F:2 iron, 2 sulfur cluster binding"/>
    <property type="evidence" value="ECO:0007669"/>
    <property type="project" value="UniProtKB-KW"/>
</dbReference>
<dbReference type="PANTHER" id="PTHR47354">
    <property type="entry name" value="NADH OXIDOREDUCTASE HCR"/>
    <property type="match status" value="1"/>
</dbReference>
<keyword evidence="2" id="KW-0001">2Fe-2S</keyword>
<dbReference type="PROSITE" id="PS00197">
    <property type="entry name" value="2FE2S_FER_1"/>
    <property type="match status" value="1"/>
</dbReference>
<dbReference type="SUPFAM" id="SSF52343">
    <property type="entry name" value="Ferredoxin reductase-like, C-terminal NADP-linked domain"/>
    <property type="match status" value="1"/>
</dbReference>
<keyword evidence="2" id="KW-0479">Metal-binding</keyword>
<dbReference type="Pfam" id="PF00970">
    <property type="entry name" value="FAD_binding_6"/>
    <property type="match status" value="1"/>
</dbReference>
<dbReference type="Gene3D" id="2.40.30.10">
    <property type="entry name" value="Translation factors"/>
    <property type="match status" value="1"/>
</dbReference>
<dbReference type="PROSITE" id="PS51384">
    <property type="entry name" value="FAD_FR"/>
    <property type="match status" value="1"/>
</dbReference>
<evidence type="ECO:0000313" key="7">
    <source>
        <dbReference type="Proteomes" id="UP000184363"/>
    </source>
</evidence>
<dbReference type="InterPro" id="IPR017927">
    <property type="entry name" value="FAD-bd_FR_type"/>
</dbReference>
<dbReference type="InterPro" id="IPR008333">
    <property type="entry name" value="Cbr1-like_FAD-bd_dom"/>
</dbReference>
<dbReference type="GO" id="GO:0004497">
    <property type="term" value="F:monooxygenase activity"/>
    <property type="evidence" value="ECO:0007669"/>
    <property type="project" value="UniProtKB-KW"/>
</dbReference>
<dbReference type="InterPro" id="IPR006058">
    <property type="entry name" value="2Fe2S_fd_BS"/>
</dbReference>
<evidence type="ECO:0000256" key="1">
    <source>
        <dbReference type="ARBA" id="ARBA00001974"/>
    </source>
</evidence>
<dbReference type="InterPro" id="IPR012675">
    <property type="entry name" value="Beta-grasp_dom_sf"/>
</dbReference>
<reference evidence="6 7" key="1">
    <citation type="submission" date="2016-11" db="EMBL/GenBank/DDBJ databases">
        <authorList>
            <person name="Jaros S."/>
            <person name="Januszkiewicz K."/>
            <person name="Wedrychowicz H."/>
        </authorList>
    </citation>
    <scope>NUCLEOTIDE SEQUENCE [LARGE SCALE GENOMIC DNA]</scope>
    <source>
        <strain evidence="6 7">DSM 43832</strain>
    </source>
</reference>
<dbReference type="PRINTS" id="PR00410">
    <property type="entry name" value="PHEHYDRXLASE"/>
</dbReference>
<accession>A0A1M6PPQ4</accession>
<evidence type="ECO:0000256" key="3">
    <source>
        <dbReference type="ARBA" id="ARBA00023014"/>
    </source>
</evidence>
<dbReference type="OrthoDB" id="4307358at2"/>
<comment type="cofactor">
    <cofactor evidence="1">
        <name>FAD</name>
        <dbReference type="ChEBI" id="CHEBI:57692"/>
    </cofactor>
</comment>
<keyword evidence="7" id="KW-1185">Reference proteome</keyword>
<evidence type="ECO:0000259" key="4">
    <source>
        <dbReference type="PROSITE" id="PS51085"/>
    </source>
</evidence>
<dbReference type="CDD" id="cd00207">
    <property type="entry name" value="fer2"/>
    <property type="match status" value="1"/>
</dbReference>
<dbReference type="InterPro" id="IPR036010">
    <property type="entry name" value="2Fe-2S_ferredoxin-like_sf"/>
</dbReference>
<dbReference type="InterPro" id="IPR039261">
    <property type="entry name" value="FNR_nucleotide-bd"/>
</dbReference>
<proteinExistence type="predicted"/>
<dbReference type="Pfam" id="PF00111">
    <property type="entry name" value="Fer2"/>
    <property type="match status" value="1"/>
</dbReference>
<protein>
    <submittedName>
        <fullName evidence="6">CDP-4-dehydro-6-deoxyglucose reductase/toluene monooxygenase electron transfer component</fullName>
    </submittedName>
</protein>
<dbReference type="InterPro" id="IPR017938">
    <property type="entry name" value="Riboflavin_synthase-like_b-brl"/>
</dbReference>
<dbReference type="SUPFAM" id="SSF54292">
    <property type="entry name" value="2Fe-2S ferredoxin-like"/>
    <property type="match status" value="1"/>
</dbReference>
<dbReference type="Gene3D" id="3.10.20.30">
    <property type="match status" value="1"/>
</dbReference>
<gene>
    <name evidence="6" type="ORF">SAMN05443637_102384</name>
</gene>
<dbReference type="InterPro" id="IPR001433">
    <property type="entry name" value="OxRdtase_FAD/NAD-bd"/>
</dbReference>